<dbReference type="EMBL" id="RXHI01000024">
    <property type="protein sequence ID" value="RUA22098.1"/>
    <property type="molecule type" value="Genomic_DNA"/>
</dbReference>
<dbReference type="AlphaFoldDB" id="A0A3S0Q0W2"/>
<organism evidence="2">
    <name type="scientific">Billgrantia gudaonensis</name>
    <dbReference type="NCBI Taxonomy" id="376427"/>
    <lineage>
        <taxon>Bacteria</taxon>
        <taxon>Pseudomonadati</taxon>
        <taxon>Pseudomonadota</taxon>
        <taxon>Gammaproteobacteria</taxon>
        <taxon>Oceanospirillales</taxon>
        <taxon>Halomonadaceae</taxon>
        <taxon>Billgrantia</taxon>
    </lineage>
</organism>
<sequence>MLAIAVRIPSAATTGVLSRMPGCSTQRVSIISGDLVQRTADGYLRVVWGESRTRSNCGGEKDRRRGDREPPLLHPEVTQPPWSPWTIL</sequence>
<gene>
    <name evidence="2" type="ORF">DSL92_07665</name>
</gene>
<protein>
    <submittedName>
        <fullName evidence="2">Uncharacterized protein</fullName>
    </submittedName>
</protein>
<reference evidence="2" key="1">
    <citation type="submission" date="2018-12" db="EMBL/GenBank/DDBJ databases">
        <authorList>
            <person name="Jadhav K."/>
            <person name="Kushwaha B."/>
            <person name="Jadhav I."/>
        </authorList>
    </citation>
    <scope>NUCLEOTIDE SEQUENCE [LARGE SCALE GENOMIC DNA]</scope>
    <source>
        <strain evidence="2">SBS 10</strain>
    </source>
</reference>
<feature type="compositionally biased region" description="Basic and acidic residues" evidence="1">
    <location>
        <begin position="59"/>
        <end position="71"/>
    </location>
</feature>
<evidence type="ECO:0000313" key="2">
    <source>
        <dbReference type="EMBL" id="RUA22098.1"/>
    </source>
</evidence>
<feature type="region of interest" description="Disordered" evidence="1">
    <location>
        <begin position="53"/>
        <end position="88"/>
    </location>
</feature>
<accession>A0A3S0Q0W2</accession>
<comment type="caution">
    <text evidence="2">The sequence shown here is derived from an EMBL/GenBank/DDBJ whole genome shotgun (WGS) entry which is preliminary data.</text>
</comment>
<proteinExistence type="predicted"/>
<evidence type="ECO:0000256" key="1">
    <source>
        <dbReference type="SAM" id="MobiDB-lite"/>
    </source>
</evidence>
<name>A0A3S0Q0W2_9GAMM</name>